<feature type="domain" description="Multidrug resistance protein MdtA-like barrel-sandwich hybrid" evidence="5">
    <location>
        <begin position="66"/>
        <end position="193"/>
    </location>
</feature>
<protein>
    <submittedName>
        <fullName evidence="8">Membrane fusion protein (Multidrug efflux system)</fullName>
    </submittedName>
</protein>
<dbReference type="Gene3D" id="2.40.50.100">
    <property type="match status" value="1"/>
</dbReference>
<keyword evidence="3" id="KW-0732">Signal</keyword>
<keyword evidence="9" id="KW-1185">Reference proteome</keyword>
<dbReference type="InterPro" id="IPR058625">
    <property type="entry name" value="MdtA-like_BSH"/>
</dbReference>
<comment type="subcellular location">
    <subcellularLocation>
        <location evidence="1">Cell envelope</location>
    </subcellularLocation>
</comment>
<dbReference type="Gene3D" id="2.40.30.170">
    <property type="match status" value="1"/>
</dbReference>
<evidence type="ECO:0000256" key="3">
    <source>
        <dbReference type="SAM" id="SignalP"/>
    </source>
</evidence>
<dbReference type="Gene3D" id="1.10.287.470">
    <property type="entry name" value="Helix hairpin bin"/>
    <property type="match status" value="1"/>
</dbReference>
<dbReference type="PANTHER" id="PTHR30158">
    <property type="entry name" value="ACRA/E-RELATED COMPONENT OF DRUG EFFLUX TRANSPORTER"/>
    <property type="match status" value="1"/>
</dbReference>
<dbReference type="Pfam" id="PF25876">
    <property type="entry name" value="HH_MFP_RND"/>
    <property type="match status" value="1"/>
</dbReference>
<accession>A0A4R7BD25</accession>
<dbReference type="InterPro" id="IPR006143">
    <property type="entry name" value="RND_pump_MFP"/>
</dbReference>
<sequence>MQRNVPLFRGAALALVFAAGLSACDKGAAGQQQVATAPRVGVVAIAPQRVALDTELPGRTAAHTLAEVRPQVGGIVLKRLFTEGADVKAGQPLYQIDPATYRASAQSAEANLAALKLKVDRYKQLIAINAVGQQDYDDAVSALKQAQAAADTARINLGYTRVLAPVSGRIGKSTVTEGALVTADQATALTTIQALDPIYVDVTRSSGELLQLKQQLASGTLKSAGADAARVRLVLEDGSAYPLEGKLQFTDVTVDPSTGAVTLRAEFPNPKHALLPGMFVRAKLIEGVNEQAILVQQDAISHNEKGEAVAMVVGAGNKVEARVVQTPRAVGNRWLVSQGLKPGDRVIVEGLQYVRPGMPVQATPAQGGGAGE</sequence>
<evidence type="ECO:0000259" key="6">
    <source>
        <dbReference type="Pfam" id="PF25944"/>
    </source>
</evidence>
<feature type="signal peptide" evidence="3">
    <location>
        <begin position="1"/>
        <end position="28"/>
    </location>
</feature>
<dbReference type="FunFam" id="2.40.420.20:FF:000001">
    <property type="entry name" value="Efflux RND transporter periplasmic adaptor subunit"/>
    <property type="match status" value="1"/>
</dbReference>
<evidence type="ECO:0000313" key="9">
    <source>
        <dbReference type="Proteomes" id="UP000295611"/>
    </source>
</evidence>
<reference evidence="8 9" key="1">
    <citation type="submission" date="2019-03" db="EMBL/GenBank/DDBJ databases">
        <title>Genomic Encyclopedia of Type Strains, Phase III (KMG-III): the genomes of soil and plant-associated and newly described type strains.</title>
        <authorList>
            <person name="Whitman W."/>
        </authorList>
    </citation>
    <scope>NUCLEOTIDE SEQUENCE [LARGE SCALE GENOMIC DNA]</scope>
    <source>
        <strain evidence="8 9">CECT 8976</strain>
    </source>
</reference>
<evidence type="ECO:0000256" key="2">
    <source>
        <dbReference type="ARBA" id="ARBA00009477"/>
    </source>
</evidence>
<dbReference type="EMBL" id="SNZP01000001">
    <property type="protein sequence ID" value="TDR82964.1"/>
    <property type="molecule type" value="Genomic_DNA"/>
</dbReference>
<evidence type="ECO:0000259" key="5">
    <source>
        <dbReference type="Pfam" id="PF25917"/>
    </source>
</evidence>
<feature type="chain" id="PRO_5020302525" evidence="3">
    <location>
        <begin position="29"/>
        <end position="372"/>
    </location>
</feature>
<dbReference type="PANTHER" id="PTHR30158:SF3">
    <property type="entry name" value="MULTIDRUG EFFLUX PUMP SUBUNIT ACRA-RELATED"/>
    <property type="match status" value="1"/>
</dbReference>
<evidence type="ECO:0000259" key="7">
    <source>
        <dbReference type="Pfam" id="PF25967"/>
    </source>
</evidence>
<feature type="domain" description="Multidrug resistance protein MdtA-like alpha-helical hairpin" evidence="4">
    <location>
        <begin position="99"/>
        <end position="160"/>
    </location>
</feature>
<dbReference type="RefSeq" id="WP_133678277.1">
    <property type="nucleotide sequence ID" value="NZ_SNZP01000001.1"/>
</dbReference>
<proteinExistence type="inferred from homology"/>
<dbReference type="GO" id="GO:0022857">
    <property type="term" value="F:transmembrane transporter activity"/>
    <property type="evidence" value="ECO:0007669"/>
    <property type="project" value="InterPro"/>
</dbReference>
<dbReference type="NCBIfam" id="TIGR01730">
    <property type="entry name" value="RND_mfp"/>
    <property type="match status" value="1"/>
</dbReference>
<name>A0A4R7BD25_9NEIS</name>
<dbReference type="Gene3D" id="2.40.420.20">
    <property type="match status" value="1"/>
</dbReference>
<dbReference type="AlphaFoldDB" id="A0A4R7BD25"/>
<dbReference type="SUPFAM" id="SSF111369">
    <property type="entry name" value="HlyD-like secretion proteins"/>
    <property type="match status" value="1"/>
</dbReference>
<dbReference type="GO" id="GO:0046677">
    <property type="term" value="P:response to antibiotic"/>
    <property type="evidence" value="ECO:0007669"/>
    <property type="project" value="TreeGrafter"/>
</dbReference>
<comment type="caution">
    <text evidence="8">The sequence shown here is derived from an EMBL/GenBank/DDBJ whole genome shotgun (WGS) entry which is preliminary data.</text>
</comment>
<evidence type="ECO:0000259" key="4">
    <source>
        <dbReference type="Pfam" id="PF25876"/>
    </source>
</evidence>
<gene>
    <name evidence="8" type="ORF">DFP86_101358</name>
</gene>
<organism evidence="8 9">
    <name type="scientific">Paludibacterium purpuratum</name>
    <dbReference type="NCBI Taxonomy" id="1144873"/>
    <lineage>
        <taxon>Bacteria</taxon>
        <taxon>Pseudomonadati</taxon>
        <taxon>Pseudomonadota</taxon>
        <taxon>Betaproteobacteria</taxon>
        <taxon>Neisseriales</taxon>
        <taxon>Chromobacteriaceae</taxon>
        <taxon>Paludibacterium</taxon>
    </lineage>
</organism>
<feature type="domain" description="Multidrug resistance protein MdtA-like beta-barrel" evidence="6">
    <location>
        <begin position="197"/>
        <end position="287"/>
    </location>
</feature>
<dbReference type="InterPro" id="IPR058626">
    <property type="entry name" value="MdtA-like_b-barrel"/>
</dbReference>
<dbReference type="InterPro" id="IPR058627">
    <property type="entry name" value="MdtA-like_C"/>
</dbReference>
<dbReference type="OrthoDB" id="9783047at2"/>
<dbReference type="Pfam" id="PF25917">
    <property type="entry name" value="BSH_RND"/>
    <property type="match status" value="1"/>
</dbReference>
<evidence type="ECO:0000313" key="8">
    <source>
        <dbReference type="EMBL" id="TDR82964.1"/>
    </source>
</evidence>
<comment type="similarity">
    <text evidence="2">Belongs to the membrane fusion protein (MFP) (TC 8.A.1) family.</text>
</comment>
<evidence type="ECO:0000256" key="1">
    <source>
        <dbReference type="ARBA" id="ARBA00004196"/>
    </source>
</evidence>
<dbReference type="InterPro" id="IPR058624">
    <property type="entry name" value="MdtA-like_HH"/>
</dbReference>
<dbReference type="GO" id="GO:0005886">
    <property type="term" value="C:plasma membrane"/>
    <property type="evidence" value="ECO:0007669"/>
    <property type="project" value="UniProtKB-SubCell"/>
</dbReference>
<dbReference type="Pfam" id="PF25944">
    <property type="entry name" value="Beta-barrel_RND"/>
    <property type="match status" value="1"/>
</dbReference>
<dbReference type="PROSITE" id="PS51257">
    <property type="entry name" value="PROKAR_LIPOPROTEIN"/>
    <property type="match status" value="1"/>
</dbReference>
<feature type="domain" description="Multidrug resistance protein MdtA-like C-terminal permuted SH3" evidence="7">
    <location>
        <begin position="291"/>
        <end position="353"/>
    </location>
</feature>
<dbReference type="Proteomes" id="UP000295611">
    <property type="component" value="Unassembled WGS sequence"/>
</dbReference>
<dbReference type="Pfam" id="PF25967">
    <property type="entry name" value="RND-MFP_C"/>
    <property type="match status" value="1"/>
</dbReference>